<dbReference type="PANTHER" id="PTHR43280">
    <property type="entry name" value="ARAC-FAMILY TRANSCRIPTIONAL REGULATOR"/>
    <property type="match status" value="1"/>
</dbReference>
<dbReference type="Gene3D" id="1.10.10.60">
    <property type="entry name" value="Homeodomain-like"/>
    <property type="match status" value="2"/>
</dbReference>
<evidence type="ECO:0000259" key="4">
    <source>
        <dbReference type="PROSITE" id="PS01124"/>
    </source>
</evidence>
<evidence type="ECO:0000313" key="5">
    <source>
        <dbReference type="EMBL" id="RKD15120.1"/>
    </source>
</evidence>
<proteinExistence type="predicted"/>
<dbReference type="InterPro" id="IPR037923">
    <property type="entry name" value="HTH-like"/>
</dbReference>
<dbReference type="InterPro" id="IPR018060">
    <property type="entry name" value="HTH_AraC"/>
</dbReference>
<keyword evidence="1" id="KW-0805">Transcription regulation</keyword>
<keyword evidence="3" id="KW-0804">Transcription</keyword>
<accession>A0A419S570</accession>
<reference evidence="5 6" key="1">
    <citation type="submission" date="2016-07" db="EMBL/GenBank/DDBJ databases">
        <title>Genome of Pelobium manganitolerans.</title>
        <authorList>
            <person name="Wu S."/>
            <person name="Wang G."/>
        </authorList>
    </citation>
    <scope>NUCLEOTIDE SEQUENCE [LARGE SCALE GENOMIC DNA]</scope>
    <source>
        <strain evidence="5 6">YS-25</strain>
    </source>
</reference>
<organism evidence="5 6">
    <name type="scientific">Pelobium manganitolerans</name>
    <dbReference type="NCBI Taxonomy" id="1842495"/>
    <lineage>
        <taxon>Bacteria</taxon>
        <taxon>Pseudomonadati</taxon>
        <taxon>Bacteroidota</taxon>
        <taxon>Sphingobacteriia</taxon>
        <taxon>Sphingobacteriales</taxon>
        <taxon>Sphingobacteriaceae</taxon>
        <taxon>Pelobium</taxon>
    </lineage>
</organism>
<dbReference type="SUPFAM" id="SSF46689">
    <property type="entry name" value="Homeodomain-like"/>
    <property type="match status" value="2"/>
</dbReference>
<dbReference type="InterPro" id="IPR014710">
    <property type="entry name" value="RmlC-like_jellyroll"/>
</dbReference>
<dbReference type="EMBL" id="MBTA01000025">
    <property type="protein sequence ID" value="RKD15120.1"/>
    <property type="molecule type" value="Genomic_DNA"/>
</dbReference>
<evidence type="ECO:0000256" key="1">
    <source>
        <dbReference type="ARBA" id="ARBA00023015"/>
    </source>
</evidence>
<dbReference type="Pfam" id="PF02311">
    <property type="entry name" value="AraC_binding"/>
    <property type="match status" value="1"/>
</dbReference>
<dbReference type="InterPro" id="IPR018062">
    <property type="entry name" value="HTH_AraC-typ_CS"/>
</dbReference>
<feature type="domain" description="HTH araC/xylS-type" evidence="4">
    <location>
        <begin position="183"/>
        <end position="283"/>
    </location>
</feature>
<name>A0A419S570_9SPHI</name>
<comment type="caution">
    <text evidence="5">The sequence shown here is derived from an EMBL/GenBank/DDBJ whole genome shotgun (WGS) entry which is preliminary data.</text>
</comment>
<dbReference type="InterPro" id="IPR003313">
    <property type="entry name" value="AraC-bd"/>
</dbReference>
<dbReference type="RefSeq" id="WP_120181987.1">
    <property type="nucleotide sequence ID" value="NZ_MBTA01000025.1"/>
</dbReference>
<dbReference type="OrthoDB" id="636258at2"/>
<gene>
    <name evidence="5" type="ORF">BCY91_06245</name>
</gene>
<dbReference type="PROSITE" id="PS00041">
    <property type="entry name" value="HTH_ARAC_FAMILY_1"/>
    <property type="match status" value="1"/>
</dbReference>
<dbReference type="GO" id="GO:0003700">
    <property type="term" value="F:DNA-binding transcription factor activity"/>
    <property type="evidence" value="ECO:0007669"/>
    <property type="project" value="InterPro"/>
</dbReference>
<dbReference type="AlphaFoldDB" id="A0A419S570"/>
<dbReference type="PROSITE" id="PS01124">
    <property type="entry name" value="HTH_ARAC_FAMILY_2"/>
    <property type="match status" value="1"/>
</dbReference>
<dbReference type="Pfam" id="PF12833">
    <property type="entry name" value="HTH_18"/>
    <property type="match status" value="1"/>
</dbReference>
<dbReference type="PANTHER" id="PTHR43280:SF34">
    <property type="entry name" value="ARAC-FAMILY TRANSCRIPTIONAL REGULATOR"/>
    <property type="match status" value="1"/>
</dbReference>
<evidence type="ECO:0000313" key="6">
    <source>
        <dbReference type="Proteomes" id="UP000283433"/>
    </source>
</evidence>
<keyword evidence="2" id="KW-0238">DNA-binding</keyword>
<dbReference type="Proteomes" id="UP000283433">
    <property type="component" value="Unassembled WGS sequence"/>
</dbReference>
<dbReference type="InterPro" id="IPR009057">
    <property type="entry name" value="Homeodomain-like_sf"/>
</dbReference>
<protein>
    <recommendedName>
        <fullName evidence="4">HTH araC/xylS-type domain-containing protein</fullName>
    </recommendedName>
</protein>
<keyword evidence="6" id="KW-1185">Reference proteome</keyword>
<evidence type="ECO:0000256" key="3">
    <source>
        <dbReference type="ARBA" id="ARBA00023163"/>
    </source>
</evidence>
<dbReference type="GO" id="GO:0043565">
    <property type="term" value="F:sequence-specific DNA binding"/>
    <property type="evidence" value="ECO:0007669"/>
    <property type="project" value="InterPro"/>
</dbReference>
<evidence type="ECO:0000256" key="2">
    <source>
        <dbReference type="ARBA" id="ARBA00023125"/>
    </source>
</evidence>
<sequence>MKSVQLFKDVEVTIKEVATNKSGLHKHHFFELIYVLDGSGVHNINNNHFDFSKGDVFLLTPEDAHTFQIVTPTKFCIVDFTKSFFAKSVHRQEEKMDVSDFFKRLEYIFHNHHNVKGNIIANTDRNLFKVLIYQLIKEKEKNQIFGEIILQNIVFLLLHLIARNIQESMTTFSKKQNPKSKIHEITAYIQEHIYDKELIKIENLATWFNKSPDYLNRYFKSETGNTIKDYITRYKLNLIQTRLKFSDLTISEIADEMNFTDESHLNKIFKSVFGQTAKQFKREHTMS</sequence>
<dbReference type="SMART" id="SM00342">
    <property type="entry name" value="HTH_ARAC"/>
    <property type="match status" value="1"/>
</dbReference>
<dbReference type="SUPFAM" id="SSF51215">
    <property type="entry name" value="Regulatory protein AraC"/>
    <property type="match status" value="1"/>
</dbReference>
<dbReference type="Gene3D" id="2.60.120.10">
    <property type="entry name" value="Jelly Rolls"/>
    <property type="match status" value="1"/>
</dbReference>